<feature type="domain" description="SRA1/Sec31" evidence="16">
    <location>
        <begin position="1194"/>
        <end position="1317"/>
    </location>
</feature>
<dbReference type="FunCoup" id="G4TCF6">
    <property type="interactions" value="401"/>
</dbReference>
<accession>G4TCF6</accession>
<dbReference type="Gene3D" id="1.25.40.1030">
    <property type="match status" value="1"/>
</dbReference>
<feature type="region of interest" description="Disordered" evidence="15">
    <location>
        <begin position="461"/>
        <end position="509"/>
    </location>
</feature>
<feature type="region of interest" description="Disordered" evidence="15">
    <location>
        <begin position="857"/>
        <end position="1220"/>
    </location>
</feature>
<keyword evidence="18" id="KW-1185">Reference proteome</keyword>
<feature type="compositionally biased region" description="Pro residues" evidence="15">
    <location>
        <begin position="1038"/>
        <end position="1075"/>
    </location>
</feature>
<proteinExistence type="inferred from homology"/>
<feature type="compositionally biased region" description="Pro residues" evidence="15">
    <location>
        <begin position="1134"/>
        <end position="1163"/>
    </location>
</feature>
<evidence type="ECO:0000256" key="14">
    <source>
        <dbReference type="ARBA" id="ARBA00025471"/>
    </source>
</evidence>
<dbReference type="eggNOG" id="KOG0307">
    <property type="taxonomic scope" value="Eukaryota"/>
</dbReference>
<evidence type="ECO:0000313" key="18">
    <source>
        <dbReference type="Proteomes" id="UP000007148"/>
    </source>
</evidence>
<dbReference type="OrthoDB" id="542917at2759"/>
<evidence type="ECO:0000256" key="10">
    <source>
        <dbReference type="ARBA" id="ARBA00022892"/>
    </source>
</evidence>
<dbReference type="InterPro" id="IPR040251">
    <property type="entry name" value="SEC31-like"/>
</dbReference>
<evidence type="ECO:0000313" key="17">
    <source>
        <dbReference type="EMBL" id="CCA68980.1"/>
    </source>
</evidence>
<evidence type="ECO:0000256" key="11">
    <source>
        <dbReference type="ARBA" id="ARBA00022927"/>
    </source>
</evidence>
<dbReference type="Pfam" id="PF07304">
    <property type="entry name" value="SRA1"/>
    <property type="match status" value="1"/>
</dbReference>
<evidence type="ECO:0000256" key="7">
    <source>
        <dbReference type="ARBA" id="ARBA00022574"/>
    </source>
</evidence>
<comment type="subcellular location">
    <subcellularLocation>
        <location evidence="1">Cytoplasmic vesicle</location>
        <location evidence="1">COPII-coated vesicle membrane</location>
        <topology evidence="1">Peripheral membrane protein</topology>
        <orientation evidence="1">Cytoplasmic side</orientation>
    </subcellularLocation>
    <subcellularLocation>
        <location evidence="2">Endoplasmic reticulum membrane</location>
    </subcellularLocation>
</comment>
<dbReference type="InParanoid" id="G4TCF6"/>
<evidence type="ECO:0000256" key="5">
    <source>
        <dbReference type="ARBA" id="ARBA00021236"/>
    </source>
</evidence>
<dbReference type="GO" id="GO:0070971">
    <property type="term" value="C:endoplasmic reticulum exit site"/>
    <property type="evidence" value="ECO:0007669"/>
    <property type="project" value="TreeGrafter"/>
</dbReference>
<keyword evidence="11" id="KW-0653">Protein transport</keyword>
<keyword evidence="6" id="KW-0813">Transport</keyword>
<feature type="compositionally biased region" description="Pro residues" evidence="15">
    <location>
        <begin position="886"/>
        <end position="897"/>
    </location>
</feature>
<evidence type="ECO:0000256" key="3">
    <source>
        <dbReference type="ARBA" id="ARBA00009358"/>
    </source>
</evidence>
<evidence type="ECO:0000259" key="16">
    <source>
        <dbReference type="Pfam" id="PF07304"/>
    </source>
</evidence>
<keyword evidence="9" id="KW-0256">Endoplasmic reticulum</keyword>
<keyword evidence="12" id="KW-0472">Membrane</keyword>
<feature type="compositionally biased region" description="Pro residues" evidence="15">
    <location>
        <begin position="1191"/>
        <end position="1213"/>
    </location>
</feature>
<feature type="compositionally biased region" description="Basic and acidic residues" evidence="15">
    <location>
        <begin position="475"/>
        <end position="491"/>
    </location>
</feature>
<keyword evidence="7" id="KW-0853">WD repeat</keyword>
<dbReference type="PANTHER" id="PTHR13923">
    <property type="entry name" value="SEC31-RELATED PROTEIN"/>
    <property type="match status" value="1"/>
</dbReference>
<dbReference type="GO" id="GO:0005198">
    <property type="term" value="F:structural molecule activity"/>
    <property type="evidence" value="ECO:0007669"/>
    <property type="project" value="TreeGrafter"/>
</dbReference>
<comment type="function">
    <text evidence="14">Component of the coat protein complex II (COPII) which promotes the formation of transport vesicles from the endoplasmic reticulum (ER). The coat has two main functions, the physical deformation of the endoplasmic reticulum membrane into vesicles and the selection of cargo molecules.</text>
</comment>
<dbReference type="PANTHER" id="PTHR13923:SF11">
    <property type="entry name" value="SECRETORY 31, ISOFORM D"/>
    <property type="match status" value="1"/>
</dbReference>
<dbReference type="STRING" id="1109443.G4TCF6"/>
<dbReference type="InterPro" id="IPR009917">
    <property type="entry name" value="SRA1/Sec31"/>
</dbReference>
<dbReference type="Gene3D" id="2.130.10.10">
    <property type="entry name" value="YVTN repeat-like/Quinoprotein amine dehydrogenase"/>
    <property type="match status" value="2"/>
</dbReference>
<evidence type="ECO:0000256" key="2">
    <source>
        <dbReference type="ARBA" id="ARBA00004586"/>
    </source>
</evidence>
<keyword evidence="8" id="KW-0677">Repeat</keyword>
<name>G4TCF6_SERID</name>
<feature type="compositionally biased region" description="Pro residues" evidence="15">
    <location>
        <begin position="936"/>
        <end position="960"/>
    </location>
</feature>
<organism evidence="17 18">
    <name type="scientific">Serendipita indica (strain DSM 11827)</name>
    <name type="common">Root endophyte fungus</name>
    <name type="synonym">Piriformospora indica</name>
    <dbReference type="NCBI Taxonomy" id="1109443"/>
    <lineage>
        <taxon>Eukaryota</taxon>
        <taxon>Fungi</taxon>
        <taxon>Dikarya</taxon>
        <taxon>Basidiomycota</taxon>
        <taxon>Agaricomycotina</taxon>
        <taxon>Agaricomycetes</taxon>
        <taxon>Sebacinales</taxon>
        <taxon>Serendipitaceae</taxon>
        <taxon>Serendipita</taxon>
    </lineage>
</organism>
<feature type="compositionally biased region" description="Polar residues" evidence="15">
    <location>
        <begin position="461"/>
        <end position="472"/>
    </location>
</feature>
<evidence type="ECO:0000256" key="15">
    <source>
        <dbReference type="SAM" id="MobiDB-lite"/>
    </source>
</evidence>
<dbReference type="Proteomes" id="UP000007148">
    <property type="component" value="Unassembled WGS sequence"/>
</dbReference>
<dbReference type="HOGENOM" id="CLU_003033_2_0_1"/>
<gene>
    <name evidence="17" type="ORF">PIIN_02840</name>
</gene>
<feature type="region of interest" description="Disordered" evidence="15">
    <location>
        <begin position="522"/>
        <end position="560"/>
    </location>
</feature>
<dbReference type="GO" id="GO:0090110">
    <property type="term" value="P:COPII-coated vesicle cargo loading"/>
    <property type="evidence" value="ECO:0007669"/>
    <property type="project" value="TreeGrafter"/>
</dbReference>
<evidence type="ECO:0000256" key="6">
    <source>
        <dbReference type="ARBA" id="ARBA00022448"/>
    </source>
</evidence>
<evidence type="ECO:0000256" key="13">
    <source>
        <dbReference type="ARBA" id="ARBA00023329"/>
    </source>
</evidence>
<evidence type="ECO:0000256" key="9">
    <source>
        <dbReference type="ARBA" id="ARBA00022824"/>
    </source>
</evidence>
<dbReference type="GO" id="GO:0030127">
    <property type="term" value="C:COPII vesicle coat"/>
    <property type="evidence" value="ECO:0007669"/>
    <property type="project" value="TreeGrafter"/>
</dbReference>
<feature type="compositionally biased region" description="Low complexity" evidence="15">
    <location>
        <begin position="961"/>
        <end position="977"/>
    </location>
</feature>
<evidence type="ECO:0000256" key="12">
    <source>
        <dbReference type="ARBA" id="ARBA00023136"/>
    </source>
</evidence>
<dbReference type="OMA" id="WLERPCG"/>
<comment type="caution">
    <text evidence="17">The sequence shown here is derived from an EMBL/GenBank/DDBJ whole genome shotgun (WGS) entry which is preliminary data.</text>
</comment>
<evidence type="ECO:0000256" key="1">
    <source>
        <dbReference type="ARBA" id="ARBA00004299"/>
    </source>
</evidence>
<dbReference type="GO" id="GO:0007029">
    <property type="term" value="P:endoplasmic reticulum organization"/>
    <property type="evidence" value="ECO:0007669"/>
    <property type="project" value="TreeGrafter"/>
</dbReference>
<reference evidence="17 18" key="1">
    <citation type="journal article" date="2011" name="PLoS Pathog.">
        <title>Endophytic Life Strategies Decoded by Genome and Transcriptome Analyses of the Mutualistic Root Symbiont Piriformospora indica.</title>
        <authorList>
            <person name="Zuccaro A."/>
            <person name="Lahrmann U."/>
            <person name="Guldener U."/>
            <person name="Langen G."/>
            <person name="Pfiffi S."/>
            <person name="Biedenkopf D."/>
            <person name="Wong P."/>
            <person name="Samans B."/>
            <person name="Grimm C."/>
            <person name="Basiewicz M."/>
            <person name="Murat C."/>
            <person name="Martin F."/>
            <person name="Kogel K.H."/>
        </authorList>
    </citation>
    <scope>NUCLEOTIDE SEQUENCE [LARGE SCALE GENOMIC DNA]</scope>
    <source>
        <strain evidence="17 18">DSM 11827</strain>
    </source>
</reference>
<evidence type="ECO:0000256" key="4">
    <source>
        <dbReference type="ARBA" id="ARBA00013507"/>
    </source>
</evidence>
<dbReference type="EMBL" id="CAFZ01000044">
    <property type="protein sequence ID" value="CCA68980.1"/>
    <property type="molecule type" value="Genomic_DNA"/>
</dbReference>
<evidence type="ECO:0000256" key="8">
    <source>
        <dbReference type="ARBA" id="ARBA00022737"/>
    </source>
</evidence>
<dbReference type="SMART" id="SM00320">
    <property type="entry name" value="WD40"/>
    <property type="match status" value="3"/>
</dbReference>
<dbReference type="SUPFAM" id="SSF50978">
    <property type="entry name" value="WD40 repeat-like"/>
    <property type="match status" value="1"/>
</dbReference>
<dbReference type="GO" id="GO:0015031">
    <property type="term" value="P:protein transport"/>
    <property type="evidence" value="ECO:0007669"/>
    <property type="project" value="UniProtKB-KW"/>
</dbReference>
<dbReference type="InterPro" id="IPR036322">
    <property type="entry name" value="WD40_repeat_dom_sf"/>
</dbReference>
<feature type="compositionally biased region" description="Low complexity" evidence="15">
    <location>
        <begin position="870"/>
        <end position="885"/>
    </location>
</feature>
<keyword evidence="10" id="KW-0931">ER-Golgi transport</keyword>
<dbReference type="InterPro" id="IPR015943">
    <property type="entry name" value="WD40/YVTN_repeat-like_dom_sf"/>
</dbReference>
<protein>
    <recommendedName>
        <fullName evidence="5">Protein transport protein SEC31</fullName>
    </recommendedName>
    <alternativeName>
        <fullName evidence="4">Protein transport protein sec31</fullName>
    </alternativeName>
</protein>
<dbReference type="GO" id="GO:0005789">
    <property type="term" value="C:endoplasmic reticulum membrane"/>
    <property type="evidence" value="ECO:0007669"/>
    <property type="project" value="UniProtKB-SubCell"/>
</dbReference>
<keyword evidence="13" id="KW-0968">Cytoplasmic vesicle</keyword>
<feature type="compositionally biased region" description="Low complexity" evidence="15">
    <location>
        <begin position="492"/>
        <end position="501"/>
    </location>
</feature>
<dbReference type="InterPro" id="IPR001680">
    <property type="entry name" value="WD40_rpt"/>
</dbReference>
<feature type="compositionally biased region" description="Low complexity" evidence="15">
    <location>
        <begin position="898"/>
        <end position="918"/>
    </location>
</feature>
<sequence>MKLKEIHRTSTFAWSPASAIPLLATGTVAGALDESFSNDSRLEIWAPNFMDQNEYDLGGEGHPQANHCITTSSRFNRLAWGAIDATRPQGIVAAGMENGELNLWDPAKIVAEADAADASILKNKAHDGPVRGVDFNPIAKTCWRRVPPMARRIFVWDLKDLTSPYSPGGRSSRLDEITALSWNSGVQQILATASSTGFTVVWDLRGKREVVALSYSAGGGPMQSSRRGQSAVAWHPNNSTRLITASEDDASPVIMLWDLRNARAPEKLPAASNWAYQVEWCPRDPNILATASFDGAIGIHSLQFTNQDQNIAPTPRATDDVFAPSYHQNFETTLSLKQPPLWLKRPASGSFGYGGVFVSISNVAGAAGQHQSCAVHLRPITTEPTIIERAKTLAEASKDAAELNTFADQKTKDAAANTEEALAWKALSSLFKTGSRDELIALLGFSKEKLSTRIAEAVKNLQGSTPTATKTSLPEAKEESTEPEVVVKTEPEEPSLSSTPSQDSASSLFGETADNADADFFSSMGGAPALPPHMRVPHTDPKGESSAAATLGSPGTSASPSEFVKNETFQIYPEGESEVDQLVTQALVLGDFASAVELCLSAERFADAILLAVKGGPELLKKTQKAYFERSTVRLPYLRLYQSVAGNDLADIVQNADLKEWQEVFVILCTYASQEEFSNLTEQLGLRLEFQGSVAKHSGADDASTRAKTLRKHATLCYLAAGNLEKVVNIWVEEMTEEQHVLAANPEDAPKEASLYTTHAQALQTFVEKVTVFRAAVSYKDVELETPTTSQAVAESGARTYKLASLYDRYFEYADLLATQGLLDLAVSYILLIPKDYNGGGGDGPFRFGRERLLAAAGRQQPTTTATISPAVPAKTAPSAATPALSKPPAPRAPYNPSPYSTQTAPSYPAPAQSAYTPYAPPASNPYQGGGYNPYPSGPPSYNPQPPMTTTPMIPPPPPAINTGYTPPVSNTPTPANAAPPPLPAALRKDIPGWNDPPSVVARKTPVGHPRDVAPITNPLPNSPPITGPSYQPMGPGGIPPPPRTGSAGIPPPPRAGQSVPPPPRAGASVPPPPRAGATLPPQIPPPGSQFGYGPRPGSVGPPHDARPPSTGPQVNNRYAPPPSSDPASSHTGIPPPPPKQGQGHLPPPPMRAPGPYALPPPAADSAPGPKVPPPPRAAGAPPIVRSGTSPAPPAQSPVSTPAPPKAAAPKYPPGDRSHIPESVKGVYQILFAELENFKKITPKRTGDDVERRMNILFDSLNCATLSVPVVQQLMQICDAFQERNIGAALQIHLQMLTEGSRGGDDITVWMPALKQLCQRMLG</sequence>
<comment type="similarity">
    <text evidence="3">Belongs to the WD repeat SEC31 family.</text>
</comment>
<dbReference type="Gene3D" id="1.20.940.10">
    <property type="entry name" value="Functional domain of the splicing factor Prp18"/>
    <property type="match status" value="1"/>
</dbReference>